<gene>
    <name evidence="2" type="ORF">UFOVP436_71</name>
    <name evidence="3" type="ORF">UFOVP784_71</name>
</gene>
<name>A0A6J5MDQ0_9CAUD</name>
<reference evidence="2" key="1">
    <citation type="submission" date="2020-04" db="EMBL/GenBank/DDBJ databases">
        <authorList>
            <person name="Chiriac C."/>
            <person name="Salcher M."/>
            <person name="Ghai R."/>
            <person name="Kavagutti S V."/>
        </authorList>
    </citation>
    <scope>NUCLEOTIDE SEQUENCE</scope>
</reference>
<proteinExistence type="predicted"/>
<accession>A0A6J5MDQ0</accession>
<evidence type="ECO:0000256" key="1">
    <source>
        <dbReference type="SAM" id="MobiDB-lite"/>
    </source>
</evidence>
<evidence type="ECO:0000313" key="2">
    <source>
        <dbReference type="EMBL" id="CAB4143086.1"/>
    </source>
</evidence>
<dbReference type="EMBL" id="LR796418">
    <property type="protein sequence ID" value="CAB4143086.1"/>
    <property type="molecule type" value="Genomic_DNA"/>
</dbReference>
<dbReference type="EMBL" id="LR796737">
    <property type="protein sequence ID" value="CAB4162605.1"/>
    <property type="molecule type" value="Genomic_DNA"/>
</dbReference>
<feature type="region of interest" description="Disordered" evidence="1">
    <location>
        <begin position="61"/>
        <end position="106"/>
    </location>
</feature>
<organism evidence="2">
    <name type="scientific">uncultured Caudovirales phage</name>
    <dbReference type="NCBI Taxonomy" id="2100421"/>
    <lineage>
        <taxon>Viruses</taxon>
        <taxon>Duplodnaviria</taxon>
        <taxon>Heunggongvirae</taxon>
        <taxon>Uroviricota</taxon>
        <taxon>Caudoviricetes</taxon>
        <taxon>Peduoviridae</taxon>
        <taxon>Maltschvirus</taxon>
        <taxon>Maltschvirus maltsch</taxon>
    </lineage>
</organism>
<protein>
    <submittedName>
        <fullName evidence="2">Uncharacterized protein</fullName>
    </submittedName>
</protein>
<evidence type="ECO:0000313" key="3">
    <source>
        <dbReference type="EMBL" id="CAB4162605.1"/>
    </source>
</evidence>
<feature type="compositionally biased region" description="Basic and acidic residues" evidence="1">
    <location>
        <begin position="86"/>
        <end position="106"/>
    </location>
</feature>
<sequence>MPFIITSDTSKQYLREEDAVKGFEIAVGNGQSRMALTILVDVINGIMDMFNSIEDEFGEDEVTEEEPKVEEQPKVKEVAQQEVVEEEVKPVAKPTVKKETKTTEEK</sequence>
<feature type="compositionally biased region" description="Basic and acidic residues" evidence="1">
    <location>
        <begin position="65"/>
        <end position="79"/>
    </location>
</feature>